<dbReference type="EMBL" id="BIFT01000001">
    <property type="protein sequence ID" value="GCE26087.1"/>
    <property type="molecule type" value="Genomic_DNA"/>
</dbReference>
<protein>
    <submittedName>
        <fullName evidence="1">Uncharacterized protein</fullName>
    </submittedName>
</protein>
<gene>
    <name evidence="1" type="ORF">KDA_15710</name>
</gene>
<accession>A0A402B450</accession>
<dbReference type="Proteomes" id="UP000287171">
    <property type="component" value="Unassembled WGS sequence"/>
</dbReference>
<organism evidence="1 2">
    <name type="scientific">Dictyobacter alpinus</name>
    <dbReference type="NCBI Taxonomy" id="2014873"/>
    <lineage>
        <taxon>Bacteria</taxon>
        <taxon>Bacillati</taxon>
        <taxon>Chloroflexota</taxon>
        <taxon>Ktedonobacteria</taxon>
        <taxon>Ktedonobacterales</taxon>
        <taxon>Dictyobacteraceae</taxon>
        <taxon>Dictyobacter</taxon>
    </lineage>
</organism>
<reference evidence="2" key="1">
    <citation type="submission" date="2018-12" db="EMBL/GenBank/DDBJ databases">
        <title>Tengunoibacter tsumagoiensis gen. nov., sp. nov., Dictyobacter kobayashii sp. nov., D. alpinus sp. nov., and D. joshuensis sp. nov. and description of Dictyobacteraceae fam. nov. within the order Ktedonobacterales isolated from Tengu-no-mugimeshi.</title>
        <authorList>
            <person name="Wang C.M."/>
            <person name="Zheng Y."/>
            <person name="Sakai Y."/>
            <person name="Toyoda A."/>
            <person name="Minakuchi Y."/>
            <person name="Abe K."/>
            <person name="Yokota A."/>
            <person name="Yabe S."/>
        </authorList>
    </citation>
    <scope>NUCLEOTIDE SEQUENCE [LARGE SCALE GENOMIC DNA]</scope>
    <source>
        <strain evidence="2">Uno16</strain>
    </source>
</reference>
<evidence type="ECO:0000313" key="1">
    <source>
        <dbReference type="EMBL" id="GCE26087.1"/>
    </source>
</evidence>
<dbReference type="AlphaFoldDB" id="A0A402B450"/>
<name>A0A402B450_9CHLR</name>
<sequence length="65" mass="7094">MGLWLRLQKNAWHPGNTGLFNFPLPGAYGAGVWCGVCSVGGRGRPQNTHHTRNTLYMICLTVIPG</sequence>
<evidence type="ECO:0000313" key="2">
    <source>
        <dbReference type="Proteomes" id="UP000287171"/>
    </source>
</evidence>
<comment type="caution">
    <text evidence="1">The sequence shown here is derived from an EMBL/GenBank/DDBJ whole genome shotgun (WGS) entry which is preliminary data.</text>
</comment>
<proteinExistence type="predicted"/>
<keyword evidence="2" id="KW-1185">Reference proteome</keyword>